<dbReference type="EMBL" id="SAYJ01000011">
    <property type="protein sequence ID" value="TXJ57602.1"/>
    <property type="molecule type" value="Genomic_DNA"/>
</dbReference>
<evidence type="ECO:0000313" key="1">
    <source>
        <dbReference type="EMBL" id="TXJ57602.1"/>
    </source>
</evidence>
<dbReference type="OrthoDB" id="653604at2"/>
<name>A0A5C8G6C0_9SPIR</name>
<dbReference type="RefSeq" id="WP_147528192.1">
    <property type="nucleotide sequence ID" value="NZ_SAYJ01000011.1"/>
</dbReference>
<dbReference type="Proteomes" id="UP000325013">
    <property type="component" value="Unassembled WGS sequence"/>
</dbReference>
<comment type="caution">
    <text evidence="1">The sequence shown here is derived from an EMBL/GenBank/DDBJ whole genome shotgun (WGS) entry which is preliminary data.</text>
</comment>
<dbReference type="AlphaFoldDB" id="A0A5C8G6C0"/>
<accession>A0A5C8G6C0</accession>
<proteinExistence type="predicted"/>
<organism evidence="1 2">
    <name type="scientific">Brachyspira aalborgi</name>
    <dbReference type="NCBI Taxonomy" id="29522"/>
    <lineage>
        <taxon>Bacteria</taxon>
        <taxon>Pseudomonadati</taxon>
        <taxon>Spirochaetota</taxon>
        <taxon>Spirochaetia</taxon>
        <taxon>Brachyspirales</taxon>
        <taxon>Brachyspiraceae</taxon>
        <taxon>Brachyspira</taxon>
    </lineage>
</organism>
<reference evidence="1 2" key="1">
    <citation type="journal article" date="1992" name="Lakartidningen">
        <title>[Penicillin V and not amoxicillin is the first choice preparation in acute otitis].</title>
        <authorList>
            <person name="Kamme C."/>
            <person name="Lundgren K."/>
            <person name="Prellner K."/>
        </authorList>
    </citation>
    <scope>NUCLEOTIDE SEQUENCE [LARGE SCALE GENOMIC DNA]</scope>
    <source>
        <strain evidence="1 2">PC2777IV</strain>
    </source>
</reference>
<sequence length="285" mass="33491">MKKVYIDISALSDLKSNKNMLDLIYKSKSCGFVYYYSPAHLYDLDSAGAKENRPELREEELKYIESIVGSNRIYYDKIKNKLLVCDTSLTHYINECFKSGTASDKLNNILKSNSAIDEINEVFKDKLDYEESEVRKWLNAMTDDNLYKKYKIELMNKFVISEWDLKKLIENLSCRYPNDLDKIISFTYDYIDFLEGIENKLKSILLENGLKPKIKLVDRPKNTNADWEHYFCAIYCDYFITSDKTLFSKSIFVYDFLNSLGIIEEIKTKVCTLDKFIEEIKNNLN</sequence>
<gene>
    <name evidence="1" type="ORF">EPJ67_02785</name>
</gene>
<evidence type="ECO:0000313" key="2">
    <source>
        <dbReference type="Proteomes" id="UP000325013"/>
    </source>
</evidence>
<protein>
    <submittedName>
        <fullName evidence="1">Uncharacterized protein</fullName>
    </submittedName>
</protein>